<dbReference type="AlphaFoldDB" id="A0ABD4XW79"/>
<protein>
    <recommendedName>
        <fullName evidence="3">Transposase</fullName>
    </recommendedName>
</protein>
<accession>A0ABD4XW79</accession>
<sequence length="388" mass="42160">MPIPALGVVILDENRYPATSAGYAVTAEGGRRINRLSDLASGVVWYTSVGYKEFKSGQLYKQSNLRGDQLLRCSMSSIIHEIGLQYAPIPDQAMAVFQIFQEIARYLEGNLGWNGRVFGRLDWYLNNFLGVASRQPAGSPLILAARNAHEYMTPAMVQSNPDATSRTYIAPRIPYLQALMELPVPHLRADWTFHPLSGQADSNRLMAEGGLGSLFEVSISDLDPDLAVVAPFAARQSADSDPRVWCALPEAMFYADRSNLVVRGVWRPSRVESLGDQLSGPSTGGVRLVPDRDYSYSAALVAESLLYALLGTTSGDKPATGREPVAAFVAAYDRLMMIRHAQKVYDAGYTPMSSACGGRLVVSLPAMAIADLDSLCQEMGLEPPMTGS</sequence>
<proteinExistence type="predicted"/>
<dbReference type="Proteomes" id="UP001161139">
    <property type="component" value="Unassembled WGS sequence"/>
</dbReference>
<dbReference type="RefSeq" id="WP_279648957.1">
    <property type="nucleotide sequence ID" value="NZ_JAOCDG010000003.1"/>
</dbReference>
<dbReference type="EMBL" id="JAOCDG010000003">
    <property type="protein sequence ID" value="MDH0686951.1"/>
    <property type="molecule type" value="Genomic_DNA"/>
</dbReference>
<reference evidence="1" key="1">
    <citation type="submission" date="2022-09" db="EMBL/GenBank/DDBJ databases">
        <title>Intensive care unit water sources are persistently colonized with multi-drug resistant bacteria and are the site of extensive horizontal gene transfer of antibiotic resistance genes.</title>
        <authorList>
            <person name="Diorio-Toth L."/>
        </authorList>
    </citation>
    <scope>NUCLEOTIDE SEQUENCE</scope>
    <source>
        <strain evidence="1">GD03864</strain>
    </source>
</reference>
<evidence type="ECO:0000313" key="1">
    <source>
        <dbReference type="EMBL" id="MDH0686951.1"/>
    </source>
</evidence>
<evidence type="ECO:0000313" key="2">
    <source>
        <dbReference type="Proteomes" id="UP001161139"/>
    </source>
</evidence>
<comment type="caution">
    <text evidence="1">The sequence shown here is derived from an EMBL/GenBank/DDBJ whole genome shotgun (WGS) entry which is preliminary data.</text>
</comment>
<evidence type="ECO:0008006" key="3">
    <source>
        <dbReference type="Google" id="ProtNLM"/>
    </source>
</evidence>
<organism evidence="1 2">
    <name type="scientific">Stutzerimonas stutzeri</name>
    <name type="common">Pseudomonas stutzeri</name>
    <dbReference type="NCBI Taxonomy" id="316"/>
    <lineage>
        <taxon>Bacteria</taxon>
        <taxon>Pseudomonadati</taxon>
        <taxon>Pseudomonadota</taxon>
        <taxon>Gammaproteobacteria</taxon>
        <taxon>Pseudomonadales</taxon>
        <taxon>Pseudomonadaceae</taxon>
        <taxon>Stutzerimonas</taxon>
    </lineage>
</organism>
<name>A0ABD4XW79_STUST</name>
<gene>
    <name evidence="1" type="ORF">N5D09_02480</name>
</gene>